<dbReference type="AlphaFoldDB" id="A0A7W9T0K8"/>
<dbReference type="RefSeq" id="WP_262890949.1">
    <property type="nucleotide sequence ID" value="NZ_JACHGG010000003.1"/>
</dbReference>
<evidence type="ECO:0000313" key="2">
    <source>
        <dbReference type="Proteomes" id="UP000532746"/>
    </source>
</evidence>
<organism evidence="1 2">
    <name type="scientific">Hymenobacter luteus</name>
    <dbReference type="NCBI Taxonomy" id="1411122"/>
    <lineage>
        <taxon>Bacteria</taxon>
        <taxon>Pseudomonadati</taxon>
        <taxon>Bacteroidota</taxon>
        <taxon>Cytophagia</taxon>
        <taxon>Cytophagales</taxon>
        <taxon>Hymenobacteraceae</taxon>
        <taxon>Hymenobacter</taxon>
    </lineage>
</organism>
<evidence type="ECO:0000313" key="1">
    <source>
        <dbReference type="EMBL" id="MBB6059387.1"/>
    </source>
</evidence>
<gene>
    <name evidence="1" type="ORF">HNQ93_002247</name>
</gene>
<sequence>MSYTLNKFQEDPARQRQELMQLGKQLLEDGRLPDAWKVLLLAAG</sequence>
<accession>A0A7W9T0K8</accession>
<protein>
    <submittedName>
        <fullName evidence="1">Uncharacterized protein</fullName>
    </submittedName>
</protein>
<comment type="caution">
    <text evidence="1">The sequence shown here is derived from an EMBL/GenBank/DDBJ whole genome shotgun (WGS) entry which is preliminary data.</text>
</comment>
<dbReference type="Proteomes" id="UP000532746">
    <property type="component" value="Unassembled WGS sequence"/>
</dbReference>
<dbReference type="EMBL" id="JACHGG010000003">
    <property type="protein sequence ID" value="MBB6059387.1"/>
    <property type="molecule type" value="Genomic_DNA"/>
</dbReference>
<name>A0A7W9T0K8_9BACT</name>
<proteinExistence type="predicted"/>
<keyword evidence="2" id="KW-1185">Reference proteome</keyword>
<reference evidence="1 2" key="1">
    <citation type="submission" date="2020-08" db="EMBL/GenBank/DDBJ databases">
        <title>Genomic Encyclopedia of Type Strains, Phase IV (KMG-IV): sequencing the most valuable type-strain genomes for metagenomic binning, comparative biology and taxonomic classification.</title>
        <authorList>
            <person name="Goeker M."/>
        </authorList>
    </citation>
    <scope>NUCLEOTIDE SEQUENCE [LARGE SCALE GENOMIC DNA]</scope>
    <source>
        <strain evidence="1 2">DSM 26718</strain>
    </source>
</reference>